<accession>A0A067JHR5</accession>
<dbReference type="InterPro" id="IPR035892">
    <property type="entry name" value="C2_domain_sf"/>
</dbReference>
<organism evidence="2 3">
    <name type="scientific">Jatropha curcas</name>
    <name type="common">Barbados nut</name>
    <dbReference type="NCBI Taxonomy" id="180498"/>
    <lineage>
        <taxon>Eukaryota</taxon>
        <taxon>Viridiplantae</taxon>
        <taxon>Streptophyta</taxon>
        <taxon>Embryophyta</taxon>
        <taxon>Tracheophyta</taxon>
        <taxon>Spermatophyta</taxon>
        <taxon>Magnoliopsida</taxon>
        <taxon>eudicotyledons</taxon>
        <taxon>Gunneridae</taxon>
        <taxon>Pentapetalae</taxon>
        <taxon>rosids</taxon>
        <taxon>fabids</taxon>
        <taxon>Malpighiales</taxon>
        <taxon>Euphorbiaceae</taxon>
        <taxon>Crotonoideae</taxon>
        <taxon>Jatropheae</taxon>
        <taxon>Jatropha</taxon>
    </lineage>
</organism>
<dbReference type="SUPFAM" id="SSF49562">
    <property type="entry name" value="C2 domain (Calcium/lipid-binding domain, CaLB)"/>
    <property type="match status" value="1"/>
</dbReference>
<gene>
    <name evidence="2" type="ORF">JCGZ_23324</name>
</gene>
<evidence type="ECO:0000313" key="3">
    <source>
        <dbReference type="Proteomes" id="UP000027138"/>
    </source>
</evidence>
<feature type="domain" description="C2" evidence="1">
    <location>
        <begin position="1"/>
        <end position="113"/>
    </location>
</feature>
<evidence type="ECO:0000313" key="2">
    <source>
        <dbReference type="EMBL" id="KDP23491.1"/>
    </source>
</evidence>
<dbReference type="OrthoDB" id="270970at2759"/>
<dbReference type="Pfam" id="PF00168">
    <property type="entry name" value="C2"/>
    <property type="match status" value="1"/>
</dbReference>
<keyword evidence="3" id="KW-1185">Reference proteome</keyword>
<name>A0A067JHR5_JATCU</name>
<dbReference type="EMBL" id="KK915213">
    <property type="protein sequence ID" value="KDP23491.1"/>
    <property type="molecule type" value="Genomic_DNA"/>
</dbReference>
<sequence>MECRPLQITVISAKDIKDVNVFSKMDVYAEVSIRGDLYNSKQKQKTHVDKDSGTNPKWNFPMKFTIHETSAQANRLTLQFKLVSDRSLGDREIGEVHVPIKELLDKKSGDGKTEQEQIVSYSVRTPKGKSKGTLNFSFKFGEKFEAPLHTEKAKKVDDPVMAYPPAGYPGAGASSGYPAPGGYAPPNMAQGPYPYPYPAPGGYPPPPQHAYGGYPPAPGYGYSGYPPAAGYGGYPGMVQQAPPKKSSGGKMALGLGAGLLGGLLVGDMISDVGEMASYDAGYDAGFDDGFDF</sequence>
<dbReference type="InterPro" id="IPR044750">
    <property type="entry name" value="C2_SRC2/BAP"/>
</dbReference>
<dbReference type="KEGG" id="jcu:105647516"/>
<dbReference type="AlphaFoldDB" id="A0A067JHR5"/>
<dbReference type="PANTHER" id="PTHR32246:SF163">
    <property type="entry name" value="PROTEIN SRC2-LIKE"/>
    <property type="match status" value="1"/>
</dbReference>
<dbReference type="SMART" id="SM00239">
    <property type="entry name" value="C2"/>
    <property type="match status" value="1"/>
</dbReference>
<proteinExistence type="predicted"/>
<dbReference type="PROSITE" id="PS50004">
    <property type="entry name" value="C2"/>
    <property type="match status" value="1"/>
</dbReference>
<dbReference type="CDD" id="cd04051">
    <property type="entry name" value="C2_SRC2_like"/>
    <property type="match status" value="1"/>
</dbReference>
<dbReference type="PANTHER" id="PTHR32246">
    <property type="entry name" value="INGRESSION PROTEIN FIC1"/>
    <property type="match status" value="1"/>
</dbReference>
<dbReference type="InterPro" id="IPR000008">
    <property type="entry name" value="C2_dom"/>
</dbReference>
<dbReference type="GO" id="GO:0006952">
    <property type="term" value="P:defense response"/>
    <property type="evidence" value="ECO:0007669"/>
    <property type="project" value="InterPro"/>
</dbReference>
<protein>
    <recommendedName>
        <fullName evidence="1">C2 domain-containing protein</fullName>
    </recommendedName>
</protein>
<dbReference type="Proteomes" id="UP000027138">
    <property type="component" value="Unassembled WGS sequence"/>
</dbReference>
<evidence type="ECO:0000259" key="1">
    <source>
        <dbReference type="PROSITE" id="PS50004"/>
    </source>
</evidence>
<dbReference type="Gene3D" id="2.60.40.150">
    <property type="entry name" value="C2 domain"/>
    <property type="match status" value="1"/>
</dbReference>
<reference evidence="2 3" key="1">
    <citation type="journal article" date="2014" name="PLoS ONE">
        <title>Global Analysis of Gene Expression Profiles in Physic Nut (Jatropha curcas L.) Seedlings Exposed to Salt Stress.</title>
        <authorList>
            <person name="Zhang L."/>
            <person name="Zhang C."/>
            <person name="Wu P."/>
            <person name="Chen Y."/>
            <person name="Li M."/>
            <person name="Jiang H."/>
            <person name="Wu G."/>
        </authorList>
    </citation>
    <scope>NUCLEOTIDE SEQUENCE [LARGE SCALE GENOMIC DNA]</scope>
    <source>
        <strain evidence="3">cv. GZQX0401</strain>
        <tissue evidence="2">Young leaves</tissue>
    </source>
</reference>